<dbReference type="EMBL" id="KI912110">
    <property type="protein sequence ID" value="ETS84312.1"/>
    <property type="molecule type" value="Genomic_DNA"/>
</dbReference>
<feature type="region of interest" description="Disordered" evidence="1">
    <location>
        <begin position="137"/>
        <end position="179"/>
    </location>
</feature>
<gene>
    <name evidence="2" type="ORF">PFICI_02337</name>
</gene>
<protein>
    <recommendedName>
        <fullName evidence="4">AGC-kinase C-terminal domain-containing protein</fullName>
    </recommendedName>
</protein>
<evidence type="ECO:0008006" key="4">
    <source>
        <dbReference type="Google" id="ProtNLM"/>
    </source>
</evidence>
<dbReference type="AlphaFoldDB" id="W3XFX3"/>
<dbReference type="RefSeq" id="XP_007829109.1">
    <property type="nucleotide sequence ID" value="XM_007830918.1"/>
</dbReference>
<organism evidence="2 3">
    <name type="scientific">Pestalotiopsis fici (strain W106-1 / CGMCC3.15140)</name>
    <dbReference type="NCBI Taxonomy" id="1229662"/>
    <lineage>
        <taxon>Eukaryota</taxon>
        <taxon>Fungi</taxon>
        <taxon>Dikarya</taxon>
        <taxon>Ascomycota</taxon>
        <taxon>Pezizomycotina</taxon>
        <taxon>Sordariomycetes</taxon>
        <taxon>Xylariomycetidae</taxon>
        <taxon>Amphisphaeriales</taxon>
        <taxon>Sporocadaceae</taxon>
        <taxon>Pestalotiopsis</taxon>
    </lineage>
</organism>
<dbReference type="OMA" id="QWPLKDW"/>
<dbReference type="OrthoDB" id="5226162at2759"/>
<feature type="compositionally biased region" description="Low complexity" evidence="1">
    <location>
        <begin position="86"/>
        <end position="101"/>
    </location>
</feature>
<accession>W3XFX3</accession>
<dbReference type="HOGENOM" id="CLU_1255994_0_0_1"/>
<evidence type="ECO:0000256" key="1">
    <source>
        <dbReference type="SAM" id="MobiDB-lite"/>
    </source>
</evidence>
<name>W3XFX3_PESFW</name>
<dbReference type="InParanoid" id="W3XFX3"/>
<keyword evidence="3" id="KW-1185">Reference proteome</keyword>
<dbReference type="Proteomes" id="UP000030651">
    <property type="component" value="Unassembled WGS sequence"/>
</dbReference>
<sequence length="219" mass="25343">MAPVLFQKKSKLSLREKPITVIINEHGYPKHTRSMSTTSTASTSSSTTSHGHKLHTYDPLSLHPPLSLNTSPVIDEEYDEERRQSAEQSQLQHQQHQQVCSSYDDLDSPLDYYFNSDDRRRSYIYDQQSQWPLKDWQTVPSAMDNSSDEEDVTRRAMPRTTSSSSTVSQRRPQKQFTGPLDEFVKRGEWKRRGIVFGMDAEAVEDESQHFEVNPFEFSH</sequence>
<reference evidence="3" key="1">
    <citation type="journal article" date="2015" name="BMC Genomics">
        <title>Genomic and transcriptomic analysis of the endophytic fungus Pestalotiopsis fici reveals its lifestyle and high potential for synthesis of natural products.</title>
        <authorList>
            <person name="Wang X."/>
            <person name="Zhang X."/>
            <person name="Liu L."/>
            <person name="Xiang M."/>
            <person name="Wang W."/>
            <person name="Sun X."/>
            <person name="Che Y."/>
            <person name="Guo L."/>
            <person name="Liu G."/>
            <person name="Guo L."/>
            <person name="Wang C."/>
            <person name="Yin W.B."/>
            <person name="Stadler M."/>
            <person name="Zhang X."/>
            <person name="Liu X."/>
        </authorList>
    </citation>
    <scope>NUCLEOTIDE SEQUENCE [LARGE SCALE GENOMIC DNA]</scope>
    <source>
        <strain evidence="3">W106-1 / CGMCC3.15140</strain>
    </source>
</reference>
<feature type="region of interest" description="Disordered" evidence="1">
    <location>
        <begin position="25"/>
        <end position="101"/>
    </location>
</feature>
<evidence type="ECO:0000313" key="3">
    <source>
        <dbReference type="Proteomes" id="UP000030651"/>
    </source>
</evidence>
<evidence type="ECO:0000313" key="2">
    <source>
        <dbReference type="EMBL" id="ETS84312.1"/>
    </source>
</evidence>
<proteinExistence type="predicted"/>
<feature type="compositionally biased region" description="Low complexity" evidence="1">
    <location>
        <begin position="34"/>
        <end position="49"/>
    </location>
</feature>
<dbReference type="KEGG" id="pfy:PFICI_02337"/>
<dbReference type="GeneID" id="19267350"/>